<dbReference type="FunFam" id="3.40.50.300:FF:000016">
    <property type="entry name" value="Oligopeptide ABC transporter ATP-binding component"/>
    <property type="match status" value="1"/>
</dbReference>
<dbReference type="SMART" id="SM00382">
    <property type="entry name" value="AAA"/>
    <property type="match status" value="1"/>
</dbReference>
<dbReference type="Gene3D" id="3.40.50.300">
    <property type="entry name" value="P-loop containing nucleotide triphosphate hydrolases"/>
    <property type="match status" value="1"/>
</dbReference>
<name>A0A222E270_9RHOB</name>
<evidence type="ECO:0000256" key="1">
    <source>
        <dbReference type="ARBA" id="ARBA00004417"/>
    </source>
</evidence>
<keyword evidence="3" id="KW-0813">Transport</keyword>
<organism evidence="7 8">
    <name type="scientific">Antarctobacter heliothermus</name>
    <dbReference type="NCBI Taxonomy" id="74033"/>
    <lineage>
        <taxon>Bacteria</taxon>
        <taxon>Pseudomonadati</taxon>
        <taxon>Pseudomonadota</taxon>
        <taxon>Alphaproteobacteria</taxon>
        <taxon>Rhodobacterales</taxon>
        <taxon>Roseobacteraceae</taxon>
        <taxon>Antarctobacter</taxon>
    </lineage>
</organism>
<evidence type="ECO:0000256" key="5">
    <source>
        <dbReference type="ARBA" id="ARBA00022840"/>
    </source>
</evidence>
<dbReference type="InterPro" id="IPR050319">
    <property type="entry name" value="ABC_transp_ATP-bind"/>
</dbReference>
<dbReference type="Proteomes" id="UP000203589">
    <property type="component" value="Chromosome"/>
</dbReference>
<dbReference type="InterPro" id="IPR027417">
    <property type="entry name" value="P-loop_NTPase"/>
</dbReference>
<dbReference type="GO" id="GO:0005886">
    <property type="term" value="C:plasma membrane"/>
    <property type="evidence" value="ECO:0007669"/>
    <property type="project" value="UniProtKB-SubCell"/>
</dbReference>
<dbReference type="InterPro" id="IPR013563">
    <property type="entry name" value="Oligopep_ABC_C"/>
</dbReference>
<evidence type="ECO:0000313" key="8">
    <source>
        <dbReference type="Proteomes" id="UP000203589"/>
    </source>
</evidence>
<dbReference type="GO" id="GO:0055085">
    <property type="term" value="P:transmembrane transport"/>
    <property type="evidence" value="ECO:0007669"/>
    <property type="project" value="UniProtKB-ARBA"/>
</dbReference>
<keyword evidence="4" id="KW-0547">Nucleotide-binding</keyword>
<dbReference type="InterPro" id="IPR003439">
    <property type="entry name" value="ABC_transporter-like_ATP-bd"/>
</dbReference>
<comment type="similarity">
    <text evidence="2">Belongs to the ABC transporter superfamily.</text>
</comment>
<evidence type="ECO:0000256" key="2">
    <source>
        <dbReference type="ARBA" id="ARBA00005417"/>
    </source>
</evidence>
<dbReference type="PANTHER" id="PTHR43776">
    <property type="entry name" value="TRANSPORT ATP-BINDING PROTEIN"/>
    <property type="match status" value="1"/>
</dbReference>
<dbReference type="GO" id="GO:0015833">
    <property type="term" value="P:peptide transport"/>
    <property type="evidence" value="ECO:0007669"/>
    <property type="project" value="InterPro"/>
</dbReference>
<dbReference type="KEGG" id="aht:ANTHELSMS3_01376"/>
<dbReference type="NCBIfam" id="TIGR01727">
    <property type="entry name" value="oligo_HPY"/>
    <property type="match status" value="1"/>
</dbReference>
<evidence type="ECO:0000313" key="7">
    <source>
        <dbReference type="EMBL" id="ASP20078.1"/>
    </source>
</evidence>
<proteinExistence type="inferred from homology"/>
<keyword evidence="5 7" id="KW-0067">ATP-binding</keyword>
<dbReference type="InterPro" id="IPR017871">
    <property type="entry name" value="ABC_transporter-like_CS"/>
</dbReference>
<dbReference type="Pfam" id="PF00005">
    <property type="entry name" value="ABC_tran"/>
    <property type="match status" value="1"/>
</dbReference>
<dbReference type="RefSeq" id="WP_094034214.1">
    <property type="nucleotide sequence ID" value="NZ_CP022540.1"/>
</dbReference>
<dbReference type="CDD" id="cd03257">
    <property type="entry name" value="ABC_NikE_OppD_transporters"/>
    <property type="match status" value="1"/>
</dbReference>
<dbReference type="AlphaFoldDB" id="A0A222E270"/>
<dbReference type="InterPro" id="IPR003593">
    <property type="entry name" value="AAA+_ATPase"/>
</dbReference>
<comment type="subcellular location">
    <subcellularLocation>
        <location evidence="1">Cell inner membrane</location>
        <topology evidence="1">Peripheral membrane protein</topology>
    </subcellularLocation>
</comment>
<dbReference type="PROSITE" id="PS50893">
    <property type="entry name" value="ABC_TRANSPORTER_2"/>
    <property type="match status" value="1"/>
</dbReference>
<evidence type="ECO:0000256" key="4">
    <source>
        <dbReference type="ARBA" id="ARBA00022741"/>
    </source>
</evidence>
<keyword evidence="8" id="KW-1185">Reference proteome</keyword>
<evidence type="ECO:0000259" key="6">
    <source>
        <dbReference type="PROSITE" id="PS50893"/>
    </source>
</evidence>
<protein>
    <submittedName>
        <fullName evidence="7">Peptide ABC transporter ATP-binding protein</fullName>
    </submittedName>
</protein>
<reference evidence="7 8" key="1">
    <citation type="submission" date="2017-07" db="EMBL/GenBank/DDBJ databases">
        <title>Genome Sequence of Antarctobacter heliothermus Strain SMS3 Isolated from a culture of the Diatom Skeletonema marinoi.</title>
        <authorList>
            <person name="Topel M."/>
            <person name="Pinder M.I.M."/>
            <person name="Johansson O.N."/>
            <person name="Kourtchenko O."/>
            <person name="Godhe A."/>
            <person name="Clarke A.K."/>
        </authorList>
    </citation>
    <scope>NUCLEOTIDE SEQUENCE [LARGE SCALE GENOMIC DNA]</scope>
    <source>
        <strain evidence="7 8">SMS3</strain>
    </source>
</reference>
<gene>
    <name evidence="7" type="ORF">ANTHELSMS3_01376</name>
</gene>
<dbReference type="Pfam" id="PF08352">
    <property type="entry name" value="oligo_HPY"/>
    <property type="match status" value="1"/>
</dbReference>
<dbReference type="OrthoDB" id="9802264at2"/>
<dbReference type="GO" id="GO:0005524">
    <property type="term" value="F:ATP binding"/>
    <property type="evidence" value="ECO:0007669"/>
    <property type="project" value="UniProtKB-KW"/>
</dbReference>
<dbReference type="EMBL" id="CP022540">
    <property type="protein sequence ID" value="ASP20078.1"/>
    <property type="molecule type" value="Genomic_DNA"/>
</dbReference>
<accession>A0A222E270</accession>
<feature type="domain" description="ABC transporter" evidence="6">
    <location>
        <begin position="11"/>
        <end position="261"/>
    </location>
</feature>
<sequence length="329" mass="36132">MVENNVSPPLLKVTDLNVSFSQKSEGIFGKSHPVKAVDNVSFSIERGETFGIVGESGSGKSTTALAIMQLVQAESGSILFDGQELCGLSAKALTKIRQDFQFIFQDPYSSLNPRTRIGAIVREPMDVMNLHSPQLRDEKARDLLAKVGLRPDQFNLFPHQFSGGQRQRVGIARALASGPKLVLCDEPVSALDVAIQAQVLNLLRTLQTELKLTYLFISHDLGVVQYMCDRIAVMYMGRIVEVGDRISLFKSPKHPYTKSLLAAVPSMKMMRRKGRTVRAAPDAPKDAGGTTGCRYAAQCPFVHEECRSVVPQMRPTSSDGHMVACHLDD</sequence>
<evidence type="ECO:0000256" key="3">
    <source>
        <dbReference type="ARBA" id="ARBA00022448"/>
    </source>
</evidence>
<dbReference type="SUPFAM" id="SSF52540">
    <property type="entry name" value="P-loop containing nucleoside triphosphate hydrolases"/>
    <property type="match status" value="1"/>
</dbReference>
<dbReference type="GO" id="GO:0016887">
    <property type="term" value="F:ATP hydrolysis activity"/>
    <property type="evidence" value="ECO:0007669"/>
    <property type="project" value="InterPro"/>
</dbReference>
<dbReference type="PROSITE" id="PS00211">
    <property type="entry name" value="ABC_TRANSPORTER_1"/>
    <property type="match status" value="1"/>
</dbReference>
<dbReference type="PANTHER" id="PTHR43776:SF7">
    <property type="entry name" value="D,D-DIPEPTIDE TRANSPORT ATP-BINDING PROTEIN DDPF-RELATED"/>
    <property type="match status" value="1"/>
</dbReference>